<evidence type="ECO:0000313" key="2">
    <source>
        <dbReference type="EMBL" id="NVP30458.1"/>
    </source>
</evidence>
<organism evidence="2 3">
    <name type="scientific">Sphingomonas sanguinis</name>
    <dbReference type="NCBI Taxonomy" id="33051"/>
    <lineage>
        <taxon>Bacteria</taxon>
        <taxon>Pseudomonadati</taxon>
        <taxon>Pseudomonadota</taxon>
        <taxon>Alphaproteobacteria</taxon>
        <taxon>Sphingomonadales</taxon>
        <taxon>Sphingomonadaceae</taxon>
        <taxon>Sphingomonas</taxon>
    </lineage>
</organism>
<dbReference type="AlphaFoldDB" id="A0A7Y7QTP6"/>
<evidence type="ECO:0008006" key="4">
    <source>
        <dbReference type="Google" id="ProtNLM"/>
    </source>
</evidence>
<reference evidence="2 3" key="1">
    <citation type="submission" date="2020-05" db="EMBL/GenBank/DDBJ databases">
        <title>Draft Genome Sequences of Sphingomonas sp. Isolated from the International Space Station.</title>
        <authorList>
            <person name="Bijlani S."/>
            <person name="Singh N.K."/>
            <person name="Mason C.E."/>
            <person name="Wang C.C."/>
            <person name="Venkateswaran K."/>
        </authorList>
    </citation>
    <scope>NUCLEOTIDE SEQUENCE [LARGE SCALE GENOMIC DNA]</scope>
    <source>
        <strain evidence="2">ISS-IIF7SWP</strain>
    </source>
</reference>
<dbReference type="RefSeq" id="WP_170172198.1">
    <property type="nucleotide sequence ID" value="NZ_JABEOV010000027.1"/>
</dbReference>
<name>A0A7Y7QTP6_9SPHN</name>
<gene>
    <name evidence="2" type="ORF">HLV41_05330</name>
</gene>
<keyword evidence="1" id="KW-0732">Signal</keyword>
<feature type="chain" id="PRO_5030663526" description="Lipoprotein" evidence="1">
    <location>
        <begin position="21"/>
        <end position="156"/>
    </location>
</feature>
<comment type="caution">
    <text evidence="2">The sequence shown here is derived from an EMBL/GenBank/DDBJ whole genome shotgun (WGS) entry which is preliminary data.</text>
</comment>
<dbReference type="Proteomes" id="UP000531581">
    <property type="component" value="Unassembled WGS sequence"/>
</dbReference>
<sequence>MIKTRAIMALAALSVTVCQAKSDGATVHQVPSTAEAPAPVATQGAYTIDRTHRTGARLLREILLDGGMLESGRITDFRLDDRCKTSVLTATGSTTVDWTKVQNILSRTIAGRRIFTIEQDGPPIKLSIPEKGDTPKGNAAEQLEGGFNVLADECQS</sequence>
<protein>
    <recommendedName>
        <fullName evidence="4">Lipoprotein</fullName>
    </recommendedName>
</protein>
<dbReference type="EMBL" id="JABYQV010000003">
    <property type="protein sequence ID" value="NVP30458.1"/>
    <property type="molecule type" value="Genomic_DNA"/>
</dbReference>
<accession>A0A7Y7QTP6</accession>
<feature type="signal peptide" evidence="1">
    <location>
        <begin position="1"/>
        <end position="20"/>
    </location>
</feature>
<evidence type="ECO:0000313" key="3">
    <source>
        <dbReference type="Proteomes" id="UP000531581"/>
    </source>
</evidence>
<evidence type="ECO:0000256" key="1">
    <source>
        <dbReference type="SAM" id="SignalP"/>
    </source>
</evidence>
<proteinExistence type="predicted"/>